<evidence type="ECO:0000313" key="2">
    <source>
        <dbReference type="EMBL" id="QHT94420.1"/>
    </source>
</evidence>
<keyword evidence="1" id="KW-0472">Membrane</keyword>
<keyword evidence="1" id="KW-1133">Transmembrane helix</keyword>
<feature type="transmembrane region" description="Helical" evidence="1">
    <location>
        <begin position="22"/>
        <end position="42"/>
    </location>
</feature>
<protein>
    <submittedName>
        <fullName evidence="2">Uncharacterized protein</fullName>
    </submittedName>
</protein>
<dbReference type="EMBL" id="MN740221">
    <property type="protein sequence ID" value="QHT94420.1"/>
    <property type="molecule type" value="Genomic_DNA"/>
</dbReference>
<evidence type="ECO:0000256" key="1">
    <source>
        <dbReference type="SAM" id="Phobius"/>
    </source>
</evidence>
<organism evidence="2">
    <name type="scientific">viral metagenome</name>
    <dbReference type="NCBI Taxonomy" id="1070528"/>
    <lineage>
        <taxon>unclassified sequences</taxon>
        <taxon>metagenomes</taxon>
        <taxon>organismal metagenomes</taxon>
    </lineage>
</organism>
<proteinExistence type="predicted"/>
<dbReference type="AlphaFoldDB" id="A0A6C0IPA6"/>
<keyword evidence="1" id="KW-0812">Transmembrane</keyword>
<sequence>MLQILSQTFSNYNKRWALPHTFFNYNNSWALFFSVVYGKLLFTSLKKGFYRLFPGVLPKIIAPKTEIEVFCENSKTYFDTAISSQKELSKNIEDIFYDKEKYNATMKEQNNFLENKWKTSVYMKYTPRGNVIMCYDSFKLGFVYYCDTSLPYEILNSLAAEYVIKYHCLDFFIDNEYYENNKSKLIDLYFKEEKKKNANKDTDKLPKTSLLQEHRSVFVKKKMDKSKIKQDKATTDKETANHIAKEMFTNKFIKMGKVHNFSFLKKEIPTNENNHFKSSWTNTLNEEDNLQKKVFNYRDFKKMQK</sequence>
<name>A0A6C0IPA6_9ZZZZ</name>
<reference evidence="2" key="1">
    <citation type="journal article" date="2020" name="Nature">
        <title>Giant virus diversity and host interactions through global metagenomics.</title>
        <authorList>
            <person name="Schulz F."/>
            <person name="Roux S."/>
            <person name="Paez-Espino D."/>
            <person name="Jungbluth S."/>
            <person name="Walsh D.A."/>
            <person name="Denef V.J."/>
            <person name="McMahon K.D."/>
            <person name="Konstantinidis K.T."/>
            <person name="Eloe-Fadrosh E.A."/>
            <person name="Kyrpides N.C."/>
            <person name="Woyke T."/>
        </authorList>
    </citation>
    <scope>NUCLEOTIDE SEQUENCE</scope>
    <source>
        <strain evidence="2">GVMAG-M-3300024258-28</strain>
    </source>
</reference>
<accession>A0A6C0IPA6</accession>